<dbReference type="EMBL" id="SSTD01000853">
    <property type="protein sequence ID" value="TYK30023.1"/>
    <property type="molecule type" value="Genomic_DNA"/>
</dbReference>
<comment type="caution">
    <text evidence="1">The sequence shown here is derived from an EMBL/GenBank/DDBJ whole genome shotgun (WGS) entry which is preliminary data.</text>
</comment>
<dbReference type="AlphaFoldDB" id="A0A5D3E1N9"/>
<accession>A0A5D3E1N9</accession>
<evidence type="ECO:0000313" key="2">
    <source>
        <dbReference type="Proteomes" id="UP000321947"/>
    </source>
</evidence>
<organism evidence="1 2">
    <name type="scientific">Cucumis melo var. makuwa</name>
    <name type="common">Oriental melon</name>
    <dbReference type="NCBI Taxonomy" id="1194695"/>
    <lineage>
        <taxon>Eukaryota</taxon>
        <taxon>Viridiplantae</taxon>
        <taxon>Streptophyta</taxon>
        <taxon>Embryophyta</taxon>
        <taxon>Tracheophyta</taxon>
        <taxon>Spermatophyta</taxon>
        <taxon>Magnoliopsida</taxon>
        <taxon>eudicotyledons</taxon>
        <taxon>Gunneridae</taxon>
        <taxon>Pentapetalae</taxon>
        <taxon>rosids</taxon>
        <taxon>fabids</taxon>
        <taxon>Cucurbitales</taxon>
        <taxon>Cucurbitaceae</taxon>
        <taxon>Benincaseae</taxon>
        <taxon>Cucumis</taxon>
    </lineage>
</organism>
<gene>
    <name evidence="1" type="ORF">E5676_scaffold587G00330</name>
</gene>
<sequence length="179" mass="20462">MLEELVTTSVGIIRRALLLHIEECVNELDSSQKTLLETINGMLEDFRATLDVVRNEIADVNTRLNLITRVMTNQGSGEGAIPVSKIKILKPRTFCGARDAKALKNFIFNLEQYFKATNTVTKEAKVTLATMHMSEDAKLWWRSRYIDIHEGCCTIDSWDALKKEVRLQFFLENVEILAR</sequence>
<evidence type="ECO:0008006" key="3">
    <source>
        <dbReference type="Google" id="ProtNLM"/>
    </source>
</evidence>
<name>A0A5D3E1N9_CUCMM</name>
<reference evidence="1 2" key="1">
    <citation type="submission" date="2019-08" db="EMBL/GenBank/DDBJ databases">
        <title>Draft genome sequences of two oriental melons (Cucumis melo L. var makuwa).</title>
        <authorList>
            <person name="Kwon S.-Y."/>
        </authorList>
    </citation>
    <scope>NUCLEOTIDE SEQUENCE [LARGE SCALE GENOMIC DNA]</scope>
    <source>
        <strain evidence="2">cv. Chang Bougi</strain>
        <tissue evidence="1">Leaf</tissue>
    </source>
</reference>
<evidence type="ECO:0000313" key="1">
    <source>
        <dbReference type="EMBL" id="TYK30023.1"/>
    </source>
</evidence>
<proteinExistence type="predicted"/>
<dbReference type="Proteomes" id="UP000321947">
    <property type="component" value="Unassembled WGS sequence"/>
</dbReference>
<protein>
    <recommendedName>
        <fullName evidence="3">Senescence-specific cysteine protease sag39</fullName>
    </recommendedName>
</protein>